<dbReference type="GO" id="GO:0006999">
    <property type="term" value="P:nuclear pore organization"/>
    <property type="evidence" value="ECO:0007669"/>
    <property type="project" value="TreeGrafter"/>
</dbReference>
<dbReference type="PANTHER" id="PTHR13000">
    <property type="entry name" value="NUCLEOPORIN P54"/>
    <property type="match status" value="1"/>
</dbReference>
<evidence type="ECO:0000256" key="1">
    <source>
        <dbReference type="ARBA" id="ARBA00004123"/>
    </source>
</evidence>
<dbReference type="Pfam" id="PF13874">
    <property type="entry name" value="Nup54"/>
    <property type="match status" value="1"/>
</dbReference>
<dbReference type="InterPro" id="IPR024864">
    <property type="entry name" value="Nup54/Nup57/Nup44"/>
</dbReference>
<dbReference type="Proteomes" id="UP001054902">
    <property type="component" value="Unassembled WGS sequence"/>
</dbReference>
<keyword evidence="2" id="KW-0813">Transport</keyword>
<dbReference type="InterPro" id="IPR025712">
    <property type="entry name" value="Nup54_alpha-helical_dom"/>
</dbReference>
<proteinExistence type="predicted"/>
<dbReference type="AlphaFoldDB" id="A0AAD3CJG6"/>
<protein>
    <recommendedName>
        <fullName evidence="6">Nucleoporin Nup54 alpha-helical domain-containing protein</fullName>
    </recommendedName>
</protein>
<feature type="domain" description="Nucleoporin Nup54 alpha-helical" evidence="6">
    <location>
        <begin position="180"/>
        <end position="304"/>
    </location>
</feature>
<dbReference type="GO" id="GO:0044613">
    <property type="term" value="C:nuclear pore central transport channel"/>
    <property type="evidence" value="ECO:0007669"/>
    <property type="project" value="TreeGrafter"/>
</dbReference>
<comment type="caution">
    <text evidence="7">The sequence shown here is derived from an EMBL/GenBank/DDBJ whole genome shotgun (WGS) entry which is preliminary data.</text>
</comment>
<feature type="region of interest" description="Disordered" evidence="5">
    <location>
        <begin position="14"/>
        <end position="89"/>
    </location>
</feature>
<feature type="compositionally biased region" description="Low complexity" evidence="5">
    <location>
        <begin position="65"/>
        <end position="89"/>
    </location>
</feature>
<evidence type="ECO:0000259" key="6">
    <source>
        <dbReference type="Pfam" id="PF13874"/>
    </source>
</evidence>
<feature type="compositionally biased region" description="Low complexity" evidence="5">
    <location>
        <begin position="22"/>
        <end position="54"/>
    </location>
</feature>
<dbReference type="GO" id="GO:0017056">
    <property type="term" value="F:structural constituent of nuclear pore"/>
    <property type="evidence" value="ECO:0007669"/>
    <property type="project" value="TreeGrafter"/>
</dbReference>
<evidence type="ECO:0000313" key="7">
    <source>
        <dbReference type="EMBL" id="GFH45996.1"/>
    </source>
</evidence>
<feature type="coiled-coil region" evidence="4">
    <location>
        <begin position="252"/>
        <end position="303"/>
    </location>
</feature>
<organism evidence="7 8">
    <name type="scientific">Chaetoceros tenuissimus</name>
    <dbReference type="NCBI Taxonomy" id="426638"/>
    <lineage>
        <taxon>Eukaryota</taxon>
        <taxon>Sar</taxon>
        <taxon>Stramenopiles</taxon>
        <taxon>Ochrophyta</taxon>
        <taxon>Bacillariophyta</taxon>
        <taxon>Coscinodiscophyceae</taxon>
        <taxon>Chaetocerotophycidae</taxon>
        <taxon>Chaetocerotales</taxon>
        <taxon>Chaetocerotaceae</taxon>
        <taxon>Chaetoceros</taxon>
    </lineage>
</organism>
<dbReference type="GO" id="GO:0036228">
    <property type="term" value="P:protein localization to nuclear inner membrane"/>
    <property type="evidence" value="ECO:0007669"/>
    <property type="project" value="TreeGrafter"/>
</dbReference>
<dbReference type="GO" id="GO:0006607">
    <property type="term" value="P:NLS-bearing protein import into nucleus"/>
    <property type="evidence" value="ECO:0007669"/>
    <property type="project" value="TreeGrafter"/>
</dbReference>
<dbReference type="EMBL" id="BLLK01000022">
    <property type="protein sequence ID" value="GFH45996.1"/>
    <property type="molecule type" value="Genomic_DNA"/>
</dbReference>
<sequence length="392" mass="43678">MVTWGQNTVNVFNNSGSTPAPASSGFSTPTAGSSTSFFGSSTPAPATPSTPTTGFGFGQSKPIQSPGSSSLFSPAPAPSTGGFGFGSTTPAPATNTAFANVLGAPQQTALQAHMNAGAQQEASRLENQLRQLHAAYTPNHPQPHQSQETTCRFQHIFYDPITQAQRLEKLSLPNSHYPPKPPHIPSETWHQALTQNPDPEEYIPTLVTSASGLHSRIVAQQSKMKLHDNYITVLDETLEKRKKFHEAVLVQLQEYNRKNILLRSRLQNMMRKFEICRGKNVPLQEAEREAVRKLMEINQMVKQVDRMMEVVKRDGEDYAQKWRVLQQEKERRRRMSSGTADAGDVEIEEPVKEEVMELLNGHRKGIDEMIKVVKKGERDVEIMKNDGRPVRV</sequence>
<name>A0AAD3CJG6_9STRA</name>
<evidence type="ECO:0000256" key="3">
    <source>
        <dbReference type="ARBA" id="ARBA00023242"/>
    </source>
</evidence>
<evidence type="ECO:0000256" key="4">
    <source>
        <dbReference type="SAM" id="Coils"/>
    </source>
</evidence>
<keyword evidence="4" id="KW-0175">Coiled coil</keyword>
<keyword evidence="8" id="KW-1185">Reference proteome</keyword>
<dbReference type="PANTHER" id="PTHR13000:SF0">
    <property type="entry name" value="NUCLEOPORIN P54"/>
    <property type="match status" value="1"/>
</dbReference>
<comment type="subcellular location">
    <subcellularLocation>
        <location evidence="1">Nucleus</location>
    </subcellularLocation>
</comment>
<evidence type="ECO:0000256" key="2">
    <source>
        <dbReference type="ARBA" id="ARBA00022448"/>
    </source>
</evidence>
<keyword evidence="3" id="KW-0539">Nucleus</keyword>
<gene>
    <name evidence="7" type="ORF">CTEN210_02470</name>
</gene>
<accession>A0AAD3CJG6</accession>
<evidence type="ECO:0000256" key="5">
    <source>
        <dbReference type="SAM" id="MobiDB-lite"/>
    </source>
</evidence>
<evidence type="ECO:0000313" key="8">
    <source>
        <dbReference type="Proteomes" id="UP001054902"/>
    </source>
</evidence>
<reference evidence="7 8" key="1">
    <citation type="journal article" date="2021" name="Sci. Rep.">
        <title>The genome of the diatom Chaetoceros tenuissimus carries an ancient integrated fragment of an extant virus.</title>
        <authorList>
            <person name="Hongo Y."/>
            <person name="Kimura K."/>
            <person name="Takaki Y."/>
            <person name="Yoshida Y."/>
            <person name="Baba S."/>
            <person name="Kobayashi G."/>
            <person name="Nagasaki K."/>
            <person name="Hano T."/>
            <person name="Tomaru Y."/>
        </authorList>
    </citation>
    <scope>NUCLEOTIDE SEQUENCE [LARGE SCALE GENOMIC DNA]</scope>
    <source>
        <strain evidence="7 8">NIES-3715</strain>
    </source>
</reference>